<evidence type="ECO:0000313" key="3">
    <source>
        <dbReference type="Proteomes" id="UP001176961"/>
    </source>
</evidence>
<evidence type="ECO:0000256" key="1">
    <source>
        <dbReference type="SAM" id="Phobius"/>
    </source>
</evidence>
<reference evidence="2" key="1">
    <citation type="submission" date="2023-07" db="EMBL/GenBank/DDBJ databases">
        <authorList>
            <consortium name="CYATHOMIX"/>
        </authorList>
    </citation>
    <scope>NUCLEOTIDE SEQUENCE</scope>
    <source>
        <strain evidence="2">N/A</strain>
    </source>
</reference>
<keyword evidence="3" id="KW-1185">Reference proteome</keyword>
<keyword evidence="1" id="KW-0472">Membrane</keyword>
<keyword evidence="1" id="KW-0812">Transmembrane</keyword>
<proteinExistence type="predicted"/>
<dbReference type="AlphaFoldDB" id="A0AA36M679"/>
<keyword evidence="1" id="KW-1133">Transmembrane helix</keyword>
<name>A0AA36M679_CYLNA</name>
<feature type="transmembrane region" description="Helical" evidence="1">
    <location>
        <begin position="67"/>
        <end position="89"/>
    </location>
</feature>
<organism evidence="2 3">
    <name type="scientific">Cylicocyclus nassatus</name>
    <name type="common">Nematode worm</name>
    <dbReference type="NCBI Taxonomy" id="53992"/>
    <lineage>
        <taxon>Eukaryota</taxon>
        <taxon>Metazoa</taxon>
        <taxon>Ecdysozoa</taxon>
        <taxon>Nematoda</taxon>
        <taxon>Chromadorea</taxon>
        <taxon>Rhabditida</taxon>
        <taxon>Rhabditina</taxon>
        <taxon>Rhabditomorpha</taxon>
        <taxon>Strongyloidea</taxon>
        <taxon>Strongylidae</taxon>
        <taxon>Cylicocyclus</taxon>
    </lineage>
</organism>
<accession>A0AA36M679</accession>
<dbReference type="EMBL" id="CATQJL010000223">
    <property type="protein sequence ID" value="CAJ0599571.1"/>
    <property type="molecule type" value="Genomic_DNA"/>
</dbReference>
<protein>
    <submittedName>
        <fullName evidence="2">Uncharacterized protein</fullName>
    </submittedName>
</protein>
<evidence type="ECO:0000313" key="2">
    <source>
        <dbReference type="EMBL" id="CAJ0599571.1"/>
    </source>
</evidence>
<dbReference type="Proteomes" id="UP001176961">
    <property type="component" value="Unassembled WGS sequence"/>
</dbReference>
<sequence length="92" mass="10173">MSILLSAKFANGVPLSTSILRLSKSYYPVCCLNVSQIGECVNADMGTLGDVARLLLHNLPKLNTSCFVLFLSLYYHVVSTIIMFARLSFVLR</sequence>
<gene>
    <name evidence="2" type="ORF">CYNAS_LOCUS11554</name>
</gene>
<comment type="caution">
    <text evidence="2">The sequence shown here is derived from an EMBL/GenBank/DDBJ whole genome shotgun (WGS) entry which is preliminary data.</text>
</comment>